<dbReference type="InterPro" id="IPR036938">
    <property type="entry name" value="PAP2/HPO_sf"/>
</dbReference>
<reference evidence="4 6" key="1">
    <citation type="submission" date="2018-07" db="EMBL/GenBank/DDBJ databases">
        <title>Brachybacterium saurashtrense DSM 23186 genome sequence.</title>
        <authorList>
            <person name="Guo L."/>
        </authorList>
    </citation>
    <scope>NUCLEOTIDE SEQUENCE [LARGE SCALE GENOMIC DNA]</scope>
    <source>
        <strain evidence="4 6">DSM 23186</strain>
    </source>
</reference>
<protein>
    <submittedName>
        <fullName evidence="5">PAP2 family protein</fullName>
    </submittedName>
</protein>
<feature type="transmembrane region" description="Helical" evidence="2">
    <location>
        <begin position="83"/>
        <end position="101"/>
    </location>
</feature>
<keyword evidence="6" id="KW-1185">Reference proteome</keyword>
<feature type="transmembrane region" description="Helical" evidence="2">
    <location>
        <begin position="28"/>
        <end position="49"/>
    </location>
</feature>
<dbReference type="SUPFAM" id="SSF48317">
    <property type="entry name" value="Acid phosphatase/Vanadium-dependent haloperoxidase"/>
    <property type="match status" value="1"/>
</dbReference>
<accession>A0A345YQ34</accession>
<dbReference type="RefSeq" id="WP_115413775.1">
    <property type="nucleotide sequence ID" value="NZ_CP031356.1"/>
</dbReference>
<keyword evidence="2" id="KW-1133">Transmembrane helix</keyword>
<dbReference type="InterPro" id="IPR000326">
    <property type="entry name" value="PAP2/HPO"/>
</dbReference>
<feature type="domain" description="Phosphatidic acid phosphatase type 2/haloperoxidase" evidence="3">
    <location>
        <begin position="108"/>
        <end position="213"/>
    </location>
</feature>
<keyword evidence="2" id="KW-0812">Transmembrane</keyword>
<dbReference type="Proteomes" id="UP000254236">
    <property type="component" value="Chromosome"/>
</dbReference>
<reference evidence="5 7" key="2">
    <citation type="submission" date="2018-08" db="EMBL/GenBank/DDBJ databases">
        <title>Brachybacterium saurashtrense DSM 23186.</title>
        <authorList>
            <person name="Li Y."/>
        </authorList>
    </citation>
    <scope>NUCLEOTIDE SEQUENCE [LARGE SCALE GENOMIC DNA]</scope>
    <source>
        <strain evidence="5 7">DSM 23186</strain>
    </source>
</reference>
<gene>
    <name evidence="4" type="ORF">DWV08_10720</name>
    <name evidence="5" type="ORF">DXU92_02470</name>
</gene>
<feature type="transmembrane region" description="Helical" evidence="2">
    <location>
        <begin position="255"/>
        <end position="274"/>
    </location>
</feature>
<feature type="compositionally biased region" description="Basic residues" evidence="1">
    <location>
        <begin position="223"/>
        <end position="238"/>
    </location>
</feature>
<feature type="transmembrane region" description="Helical" evidence="2">
    <location>
        <begin position="171"/>
        <end position="192"/>
    </location>
</feature>
<dbReference type="KEGG" id="bsau:DWV08_10720"/>
<evidence type="ECO:0000313" key="5">
    <source>
        <dbReference type="EMBL" id="RRR23775.1"/>
    </source>
</evidence>
<evidence type="ECO:0000313" key="7">
    <source>
        <dbReference type="Proteomes" id="UP000282185"/>
    </source>
</evidence>
<dbReference type="Gene3D" id="1.20.144.10">
    <property type="entry name" value="Phosphatidic acid phosphatase type 2/haloperoxidase"/>
    <property type="match status" value="1"/>
</dbReference>
<feature type="transmembrane region" description="Helical" evidence="2">
    <location>
        <begin position="145"/>
        <end position="164"/>
    </location>
</feature>
<name>A0A345YQ34_9MICO</name>
<dbReference type="SMART" id="SM00014">
    <property type="entry name" value="acidPPc"/>
    <property type="match status" value="1"/>
</dbReference>
<feature type="transmembrane region" description="Helical" evidence="2">
    <location>
        <begin position="294"/>
        <end position="316"/>
    </location>
</feature>
<dbReference type="EMBL" id="CP031356">
    <property type="protein sequence ID" value="AXK46036.1"/>
    <property type="molecule type" value="Genomic_DNA"/>
</dbReference>
<dbReference type="OrthoDB" id="3240395at2"/>
<dbReference type="CDD" id="cd01610">
    <property type="entry name" value="PAP2_like"/>
    <property type="match status" value="1"/>
</dbReference>
<feature type="transmembrane region" description="Helical" evidence="2">
    <location>
        <begin position="198"/>
        <end position="218"/>
    </location>
</feature>
<organism evidence="5 7">
    <name type="scientific">Brachybacterium saurashtrense</name>
    <dbReference type="NCBI Taxonomy" id="556288"/>
    <lineage>
        <taxon>Bacteria</taxon>
        <taxon>Bacillati</taxon>
        <taxon>Actinomycetota</taxon>
        <taxon>Actinomycetes</taxon>
        <taxon>Micrococcales</taxon>
        <taxon>Dermabacteraceae</taxon>
        <taxon>Brachybacterium</taxon>
    </lineage>
</organism>
<proteinExistence type="predicted"/>
<sequence length="331" mass="33429">MTAAGGPRPGGAAQPGGAAGPGGLTRPLLSLLAAAACTAALVGLARAAVGTASGQRLDQLILSGAGAHQGPVSRYAELAVETVSVPVVAVLLGLAVLLVLLRRRADLLLPLGVLVLGANLTTQVIKHLLVTREALAPNIDITPNSFPSGHTTLAATAMIALVLAGGRARVMLAPLGALWTLAAGIGTLVVGWHRPSDVVGAIVVAAAWTFLVLGADGLRERSRRARAAARPGHGRRRRSAEPSAPTTSRAHRAELVCAALLGLGGAAGLAYGALSLASLGLPLDLRDTAQQLDAFIATSALIAGGTGSWLALTLLLRTPTSRRPRTAERVP</sequence>
<evidence type="ECO:0000256" key="1">
    <source>
        <dbReference type="SAM" id="MobiDB-lite"/>
    </source>
</evidence>
<dbReference type="EMBL" id="QSWH01000002">
    <property type="protein sequence ID" value="RRR23775.1"/>
    <property type="molecule type" value="Genomic_DNA"/>
</dbReference>
<keyword evidence="2" id="KW-0472">Membrane</keyword>
<dbReference type="Pfam" id="PF01569">
    <property type="entry name" value="PAP2"/>
    <property type="match status" value="1"/>
</dbReference>
<evidence type="ECO:0000259" key="3">
    <source>
        <dbReference type="SMART" id="SM00014"/>
    </source>
</evidence>
<dbReference type="Proteomes" id="UP000282185">
    <property type="component" value="Unassembled WGS sequence"/>
</dbReference>
<feature type="region of interest" description="Disordered" evidence="1">
    <location>
        <begin position="223"/>
        <end position="248"/>
    </location>
</feature>
<evidence type="ECO:0000313" key="6">
    <source>
        <dbReference type="Proteomes" id="UP000254236"/>
    </source>
</evidence>
<evidence type="ECO:0000313" key="4">
    <source>
        <dbReference type="EMBL" id="AXK46036.1"/>
    </source>
</evidence>
<evidence type="ECO:0000256" key="2">
    <source>
        <dbReference type="SAM" id="Phobius"/>
    </source>
</evidence>
<feature type="transmembrane region" description="Helical" evidence="2">
    <location>
        <begin position="108"/>
        <end position="125"/>
    </location>
</feature>
<dbReference type="AlphaFoldDB" id="A0A345YQ34"/>